<dbReference type="SUPFAM" id="SSF52540">
    <property type="entry name" value="P-loop containing nucleoside triphosphate hydrolases"/>
    <property type="match status" value="1"/>
</dbReference>
<reference evidence="4" key="1">
    <citation type="submission" date="2020-09" db="EMBL/GenBank/DDBJ databases">
        <title>Whole genome shotgun sequence of Streptomyces cinnamonensis NBRC 15873.</title>
        <authorList>
            <person name="Komaki H."/>
            <person name="Tamura T."/>
        </authorList>
    </citation>
    <scope>NUCLEOTIDE SEQUENCE [LARGE SCALE GENOMIC DNA]</scope>
    <source>
        <strain evidence="4">NBRC 15873</strain>
    </source>
</reference>
<evidence type="ECO:0000256" key="1">
    <source>
        <dbReference type="ARBA" id="ARBA00007448"/>
    </source>
</evidence>
<name>A0ABQ3NJC2_STRVG</name>
<evidence type="ECO:0000259" key="2">
    <source>
        <dbReference type="SMART" id="SM00382"/>
    </source>
</evidence>
<dbReference type="InterPro" id="IPR003959">
    <property type="entry name" value="ATPase_AAA_core"/>
</dbReference>
<dbReference type="SMART" id="SM00382">
    <property type="entry name" value="AAA"/>
    <property type="match status" value="1"/>
</dbReference>
<dbReference type="InterPro" id="IPR003593">
    <property type="entry name" value="AAA+_ATPase"/>
</dbReference>
<keyword evidence="4" id="KW-1185">Reference proteome</keyword>
<proteinExistence type="inferred from homology"/>
<dbReference type="InterPro" id="IPR027417">
    <property type="entry name" value="P-loop_NTPase"/>
</dbReference>
<evidence type="ECO:0000313" key="3">
    <source>
        <dbReference type="EMBL" id="GHI12829.1"/>
    </source>
</evidence>
<dbReference type="Pfam" id="PF00004">
    <property type="entry name" value="AAA"/>
    <property type="match status" value="1"/>
</dbReference>
<dbReference type="EMBL" id="BNDV01000008">
    <property type="protein sequence ID" value="GHI12829.1"/>
    <property type="molecule type" value="Genomic_DNA"/>
</dbReference>
<comment type="caution">
    <text evidence="3">The sequence shown here is derived from an EMBL/GenBank/DDBJ whole genome shotgun (WGS) entry which is preliminary data.</text>
</comment>
<dbReference type="InterPro" id="IPR045969">
    <property type="entry name" value="DUF5925"/>
</dbReference>
<dbReference type="Pfam" id="PF19347">
    <property type="entry name" value="DUF5925"/>
    <property type="match status" value="1"/>
</dbReference>
<sequence>MFGAELRPESSLPLRLKGELGTRSGETRVHEGTSCRIMGAMPANPHDALPIRLNVDDSDSPSDVVDALFLGRFASGEQPYSHSVSIERVKAEATLLPPEATVLRSARDSDRSATLAEGQGWTMLVSRWSRGADVTVTAVSDELAAGVLGQATEGVQDEPEPQPENVTMGFWYVSPRRGPYRTTRQIAAGTWAEVRPNYTAPVASAMDRLMKVTPDDIAGRLLLLHGPPGTGKTSALRTLARSWRDWCQVDCVLDPERLFNDVGYLMDIAIGEDEGTAKGRWRLLLLEDCDELIRGEARHTAGQALSRLLNLTDGLLGQGRNVLVGVTTNEDLERLHPAVVRPGRCLARIEVGRLTHGEAVDWLGTEEGVSREGATLAELFALRRGTGPAAVLPPQPHSEAGLYL</sequence>
<organism evidence="3 4">
    <name type="scientific">Streptomyces virginiae</name>
    <name type="common">Streptomyces cinnamonensis</name>
    <dbReference type="NCBI Taxonomy" id="1961"/>
    <lineage>
        <taxon>Bacteria</taxon>
        <taxon>Bacillati</taxon>
        <taxon>Actinomycetota</taxon>
        <taxon>Actinomycetes</taxon>
        <taxon>Kitasatosporales</taxon>
        <taxon>Streptomycetaceae</taxon>
        <taxon>Streptomyces</taxon>
    </lineage>
</organism>
<comment type="similarity">
    <text evidence="1">Belongs to the AAA ATPase family. BCS1 subfamily.</text>
</comment>
<protein>
    <recommendedName>
        <fullName evidence="2">AAA+ ATPase domain-containing protein</fullName>
    </recommendedName>
</protein>
<feature type="domain" description="AAA+ ATPase" evidence="2">
    <location>
        <begin position="218"/>
        <end position="355"/>
    </location>
</feature>
<dbReference type="InterPro" id="IPR050747">
    <property type="entry name" value="Mitochondrial_chaperone_BCS1"/>
</dbReference>
<dbReference type="Proteomes" id="UP000660554">
    <property type="component" value="Unassembled WGS sequence"/>
</dbReference>
<gene>
    <name evidence="3" type="ORF">Scinn_22920</name>
</gene>
<dbReference type="PANTHER" id="PTHR23070">
    <property type="entry name" value="BCS1 AAA-TYPE ATPASE"/>
    <property type="match status" value="1"/>
</dbReference>
<dbReference type="Gene3D" id="3.40.50.300">
    <property type="entry name" value="P-loop containing nucleotide triphosphate hydrolases"/>
    <property type="match status" value="1"/>
</dbReference>
<evidence type="ECO:0000313" key="4">
    <source>
        <dbReference type="Proteomes" id="UP000660554"/>
    </source>
</evidence>
<accession>A0ABQ3NJC2</accession>